<sequence>MRFLLIIAILLFQKPTVTEQLKRCWNQYVRGYCRKICKVSEIREVQCENGKYCCISIVELEARRKIPKPTRPKPITYAMTFPQDYYAYLGYYLIPKTNYTKSSIIPH</sequence>
<feature type="chain" id="PRO_5029931815" description="Beta-defensin" evidence="10">
    <location>
        <begin position="19"/>
        <end position="107"/>
    </location>
</feature>
<evidence type="ECO:0000256" key="7">
    <source>
        <dbReference type="ARBA" id="ARBA00022940"/>
    </source>
</evidence>
<evidence type="ECO:0000256" key="2">
    <source>
        <dbReference type="ARBA" id="ARBA00004613"/>
    </source>
</evidence>
<dbReference type="GO" id="GO:0005576">
    <property type="term" value="C:extracellular region"/>
    <property type="evidence" value="ECO:0007669"/>
    <property type="project" value="UniProtKB-SubCell"/>
</dbReference>
<keyword evidence="6 10" id="KW-0732">Signal</keyword>
<comment type="caution">
    <text evidence="12">The sequence shown here is derived from an EMBL/GenBank/DDBJ whole genome shotgun (WGS) entry which is preliminary data.</text>
</comment>
<proteinExistence type="inferred from homology"/>
<evidence type="ECO:0000259" key="11">
    <source>
        <dbReference type="Pfam" id="PF13841"/>
    </source>
</evidence>
<gene>
    <name evidence="12" type="ORF">HJG59_003792</name>
</gene>
<evidence type="ECO:0000256" key="6">
    <source>
        <dbReference type="ARBA" id="ARBA00022729"/>
    </source>
</evidence>
<dbReference type="PANTHER" id="PTHR15001:SF3">
    <property type="entry name" value="BETA-DEFENSIN 123"/>
    <property type="match status" value="1"/>
</dbReference>
<dbReference type="InParanoid" id="A0A7J8HFK4"/>
<feature type="domain" description="Beta-defensin" evidence="11">
    <location>
        <begin position="23"/>
        <end position="54"/>
    </location>
</feature>
<dbReference type="GO" id="GO:0045087">
    <property type="term" value="P:innate immune response"/>
    <property type="evidence" value="ECO:0007669"/>
    <property type="project" value="InterPro"/>
</dbReference>
<accession>A0A7J8HFK4</accession>
<keyword evidence="13" id="KW-1185">Reference proteome</keyword>
<dbReference type="Proteomes" id="UP000550707">
    <property type="component" value="Unassembled WGS sequence"/>
</dbReference>
<evidence type="ECO:0000256" key="5">
    <source>
        <dbReference type="ARBA" id="ARBA00022529"/>
    </source>
</evidence>
<name>A0A7J8HFK4_MOLMO</name>
<dbReference type="OrthoDB" id="9833815at2759"/>
<evidence type="ECO:0000256" key="4">
    <source>
        <dbReference type="ARBA" id="ARBA00022525"/>
    </source>
</evidence>
<evidence type="ECO:0000313" key="12">
    <source>
        <dbReference type="EMBL" id="KAF6471083.1"/>
    </source>
</evidence>
<dbReference type="AlphaFoldDB" id="A0A7J8HFK4"/>
<evidence type="ECO:0000313" key="13">
    <source>
        <dbReference type="Proteomes" id="UP000550707"/>
    </source>
</evidence>
<keyword evidence="8 10" id="KW-0044">Antibiotic</keyword>
<dbReference type="PANTHER" id="PTHR15001">
    <property type="entry name" value="BETA-DEFENSIN 123-RELATED"/>
    <property type="match status" value="1"/>
</dbReference>
<keyword evidence="7 10" id="KW-0211">Defensin</keyword>
<keyword evidence="9" id="KW-1015">Disulfide bond</keyword>
<evidence type="ECO:0000256" key="9">
    <source>
        <dbReference type="ARBA" id="ARBA00023157"/>
    </source>
</evidence>
<comment type="function">
    <text evidence="1 10">Has antibacterial activity.</text>
</comment>
<comment type="subcellular location">
    <subcellularLocation>
        <location evidence="2 10">Secreted</location>
    </subcellularLocation>
</comment>
<comment type="similarity">
    <text evidence="3 10">Belongs to the beta-defensin family.</text>
</comment>
<organism evidence="12 13">
    <name type="scientific">Molossus molossus</name>
    <name type="common">Pallas' mastiff bat</name>
    <name type="synonym">Vespertilio molossus</name>
    <dbReference type="NCBI Taxonomy" id="27622"/>
    <lineage>
        <taxon>Eukaryota</taxon>
        <taxon>Metazoa</taxon>
        <taxon>Chordata</taxon>
        <taxon>Craniata</taxon>
        <taxon>Vertebrata</taxon>
        <taxon>Euteleostomi</taxon>
        <taxon>Mammalia</taxon>
        <taxon>Eutheria</taxon>
        <taxon>Laurasiatheria</taxon>
        <taxon>Chiroptera</taxon>
        <taxon>Yangochiroptera</taxon>
        <taxon>Molossidae</taxon>
        <taxon>Molossus</taxon>
    </lineage>
</organism>
<dbReference type="EMBL" id="JACASF010000006">
    <property type="protein sequence ID" value="KAF6471083.1"/>
    <property type="molecule type" value="Genomic_DNA"/>
</dbReference>
<evidence type="ECO:0000256" key="8">
    <source>
        <dbReference type="ARBA" id="ARBA00023022"/>
    </source>
</evidence>
<dbReference type="InterPro" id="IPR025933">
    <property type="entry name" value="Beta_defensin_dom"/>
</dbReference>
<evidence type="ECO:0000256" key="3">
    <source>
        <dbReference type="ARBA" id="ARBA00007371"/>
    </source>
</evidence>
<dbReference type="InterPro" id="IPR050544">
    <property type="entry name" value="Beta-defensin"/>
</dbReference>
<dbReference type="Pfam" id="PF13841">
    <property type="entry name" value="Defensin_beta_2"/>
    <property type="match status" value="1"/>
</dbReference>
<evidence type="ECO:0000256" key="10">
    <source>
        <dbReference type="RuleBase" id="RU231113"/>
    </source>
</evidence>
<protein>
    <recommendedName>
        <fullName evidence="10">Beta-defensin</fullName>
    </recommendedName>
</protein>
<evidence type="ECO:0000256" key="1">
    <source>
        <dbReference type="ARBA" id="ARBA00002878"/>
    </source>
</evidence>
<keyword evidence="4 10" id="KW-0964">Secreted</keyword>
<keyword evidence="5 10" id="KW-0929">Antimicrobial</keyword>
<reference evidence="12 13" key="1">
    <citation type="journal article" date="2020" name="Nature">
        <title>Six reference-quality genomes reveal evolution of bat adaptations.</title>
        <authorList>
            <person name="Jebb D."/>
            <person name="Huang Z."/>
            <person name="Pippel M."/>
            <person name="Hughes G.M."/>
            <person name="Lavrichenko K."/>
            <person name="Devanna P."/>
            <person name="Winkler S."/>
            <person name="Jermiin L.S."/>
            <person name="Skirmuntt E.C."/>
            <person name="Katzourakis A."/>
            <person name="Burkitt-Gray L."/>
            <person name="Ray D.A."/>
            <person name="Sullivan K.A.M."/>
            <person name="Roscito J.G."/>
            <person name="Kirilenko B.M."/>
            <person name="Davalos L.M."/>
            <person name="Corthals A.P."/>
            <person name="Power M.L."/>
            <person name="Jones G."/>
            <person name="Ransome R.D."/>
            <person name="Dechmann D.K.N."/>
            <person name="Locatelli A.G."/>
            <person name="Puechmaille S.J."/>
            <person name="Fedrigo O."/>
            <person name="Jarvis E.D."/>
            <person name="Hiller M."/>
            <person name="Vernes S.C."/>
            <person name="Myers E.W."/>
            <person name="Teeling E.C."/>
        </authorList>
    </citation>
    <scope>NUCLEOTIDE SEQUENCE [LARGE SCALE GENOMIC DNA]</scope>
    <source>
        <strain evidence="12">MMolMol1</strain>
        <tissue evidence="12">Muscle</tissue>
    </source>
</reference>
<dbReference type="GO" id="GO:0042742">
    <property type="term" value="P:defense response to bacterium"/>
    <property type="evidence" value="ECO:0007669"/>
    <property type="project" value="UniProtKB-UniRule"/>
</dbReference>
<feature type="signal peptide" evidence="10">
    <location>
        <begin position="1"/>
        <end position="18"/>
    </location>
</feature>